<feature type="domain" description="NIPSNAP" evidence="2">
    <location>
        <begin position="107"/>
        <end position="202"/>
    </location>
</feature>
<dbReference type="Pfam" id="PF07978">
    <property type="entry name" value="NIPSNAP"/>
    <property type="match status" value="2"/>
</dbReference>
<evidence type="ECO:0000256" key="1">
    <source>
        <dbReference type="ARBA" id="ARBA00005291"/>
    </source>
</evidence>
<sequence length="204" mass="22616">MLYETITVTVLPGTQTKVLADLHPLLLSLNDGGTFLGCWVSEIGPLNQIIILRAFALMDDLAEARQALLESGLFPDREIGVRDVSYQSWRGLPFLPCVQPGEYGKIYEIRTYHVRPGHLSDVAEGFRKTLPGRTPLSPLLTAMYSLDGPARFAHIWPYGSLDERARIRREAVAAGVWPPRGSAGFLTEDMRSQVVVPVAFSPLR</sequence>
<dbReference type="PANTHER" id="PTHR21017:SF17">
    <property type="entry name" value="PROTEIN NIPSNAP"/>
    <property type="match status" value="1"/>
</dbReference>
<evidence type="ECO:0000313" key="3">
    <source>
        <dbReference type="EMBL" id="MBB2191428.1"/>
    </source>
</evidence>
<proteinExistence type="inferred from homology"/>
<dbReference type="SUPFAM" id="SSF54909">
    <property type="entry name" value="Dimeric alpha+beta barrel"/>
    <property type="match status" value="2"/>
</dbReference>
<comment type="caution">
    <text evidence="3">The sequence shown here is derived from an EMBL/GenBank/DDBJ whole genome shotgun (WGS) entry which is preliminary data.</text>
</comment>
<reference evidence="3 4" key="1">
    <citation type="submission" date="2020-04" db="EMBL/GenBank/DDBJ databases">
        <title>Description of novel Gluconacetobacter.</title>
        <authorList>
            <person name="Sombolestani A."/>
        </authorList>
    </citation>
    <scope>NUCLEOTIDE SEQUENCE [LARGE SCALE GENOMIC DNA]</scope>
    <source>
        <strain evidence="3 4">LMG 21311</strain>
    </source>
</reference>
<dbReference type="InterPro" id="IPR051557">
    <property type="entry name" value="NipSnap_domain"/>
</dbReference>
<accession>A0A7W4PF42</accession>
<keyword evidence="4" id="KW-1185">Reference proteome</keyword>
<dbReference type="PANTHER" id="PTHR21017">
    <property type="entry name" value="NIPSNAP-RELATED"/>
    <property type="match status" value="1"/>
</dbReference>
<dbReference type="Proteomes" id="UP000555756">
    <property type="component" value="Unassembled WGS sequence"/>
</dbReference>
<protein>
    <submittedName>
        <fullName evidence="3">NIPSNAP family protein</fullName>
    </submittedName>
</protein>
<gene>
    <name evidence="3" type="ORF">HLH34_15945</name>
</gene>
<dbReference type="Gene3D" id="3.30.70.100">
    <property type="match status" value="2"/>
</dbReference>
<dbReference type="AlphaFoldDB" id="A0A7W4PF42"/>
<dbReference type="RefSeq" id="WP_183120553.1">
    <property type="nucleotide sequence ID" value="NZ_JABEQF010000016.1"/>
</dbReference>
<feature type="domain" description="NIPSNAP" evidence="2">
    <location>
        <begin position="3"/>
        <end position="74"/>
    </location>
</feature>
<dbReference type="InterPro" id="IPR012577">
    <property type="entry name" value="NIPSNAP"/>
</dbReference>
<evidence type="ECO:0000259" key="2">
    <source>
        <dbReference type="Pfam" id="PF07978"/>
    </source>
</evidence>
<dbReference type="EMBL" id="JABEQF010000016">
    <property type="protein sequence ID" value="MBB2191428.1"/>
    <property type="molecule type" value="Genomic_DNA"/>
</dbReference>
<evidence type="ECO:0000313" key="4">
    <source>
        <dbReference type="Proteomes" id="UP000555756"/>
    </source>
</evidence>
<organism evidence="3 4">
    <name type="scientific">Gluconacetobacter azotocaptans</name>
    <dbReference type="NCBI Taxonomy" id="142834"/>
    <lineage>
        <taxon>Bacteria</taxon>
        <taxon>Pseudomonadati</taxon>
        <taxon>Pseudomonadota</taxon>
        <taxon>Alphaproteobacteria</taxon>
        <taxon>Acetobacterales</taxon>
        <taxon>Acetobacteraceae</taxon>
        <taxon>Gluconacetobacter</taxon>
    </lineage>
</organism>
<comment type="similarity">
    <text evidence="1">Belongs to the NipSnap family.</text>
</comment>
<dbReference type="InterPro" id="IPR011008">
    <property type="entry name" value="Dimeric_a/b-barrel"/>
</dbReference>
<name>A0A7W4PF42_9PROT</name>